<feature type="signal peptide" evidence="1">
    <location>
        <begin position="1"/>
        <end position="28"/>
    </location>
</feature>
<name>A0A172TWV1_9BACT</name>
<dbReference type="InterPro" id="IPR009739">
    <property type="entry name" value="LprI-like_N"/>
</dbReference>
<accession>A0A172TWV1</accession>
<keyword evidence="4" id="KW-1185">Reference proteome</keyword>
<evidence type="ECO:0000313" key="3">
    <source>
        <dbReference type="EMBL" id="ANE51569.1"/>
    </source>
</evidence>
<dbReference type="Pfam" id="PF07007">
    <property type="entry name" value="LprI"/>
    <property type="match status" value="1"/>
</dbReference>
<proteinExistence type="predicted"/>
<dbReference type="AlphaFoldDB" id="A0A172TWV1"/>
<reference evidence="4" key="1">
    <citation type="submission" date="2015-01" db="EMBL/GenBank/DDBJ databases">
        <title>Flavisolibacter sp./LCS9/ whole genome sequencing.</title>
        <authorList>
            <person name="Kim M.K."/>
            <person name="Srinivasan S."/>
            <person name="Lee J.-J."/>
        </authorList>
    </citation>
    <scope>NUCLEOTIDE SEQUENCE [LARGE SCALE GENOMIC DNA]</scope>
    <source>
        <strain evidence="4">LCS9</strain>
    </source>
</reference>
<gene>
    <name evidence="3" type="ORF">SY85_14715</name>
</gene>
<sequence length="125" mass="14135">MKPALHTLAARSSLLIAALFLFSAPAFSQTQMELNQQADKKYKKADAELNKVYKELAALLTPERKALLVKAQRAWITFRDTHCQFTDSGYEGGSIQPMIYSLCMQELTEQRTKQLKAEKDEISGH</sequence>
<dbReference type="OrthoDB" id="7340239at2"/>
<dbReference type="PANTHER" id="PTHR39176">
    <property type="entry name" value="PERIPLASMIC PROTEIN-RELATED"/>
    <property type="match status" value="1"/>
</dbReference>
<keyword evidence="1" id="KW-0732">Signal</keyword>
<dbReference type="KEGG" id="fla:SY85_14715"/>
<dbReference type="PATRIC" id="fig|1492898.3.peg.3191"/>
<evidence type="ECO:0000313" key="4">
    <source>
        <dbReference type="Proteomes" id="UP000077177"/>
    </source>
</evidence>
<feature type="chain" id="PRO_5008001280" description="Lysozyme inhibitor LprI-like N-terminal domain-containing protein" evidence="1">
    <location>
        <begin position="29"/>
        <end position="125"/>
    </location>
</feature>
<evidence type="ECO:0000259" key="2">
    <source>
        <dbReference type="Pfam" id="PF07007"/>
    </source>
</evidence>
<feature type="domain" description="Lysozyme inhibitor LprI-like N-terminal" evidence="2">
    <location>
        <begin position="28"/>
        <end position="115"/>
    </location>
</feature>
<dbReference type="RefSeq" id="WP_066405672.1">
    <property type="nucleotide sequence ID" value="NZ_CP011390.1"/>
</dbReference>
<protein>
    <recommendedName>
        <fullName evidence="2">Lysozyme inhibitor LprI-like N-terminal domain-containing protein</fullName>
    </recommendedName>
</protein>
<organism evidence="3 4">
    <name type="scientific">Flavisolibacter tropicus</name>
    <dbReference type="NCBI Taxonomy" id="1492898"/>
    <lineage>
        <taxon>Bacteria</taxon>
        <taxon>Pseudomonadati</taxon>
        <taxon>Bacteroidota</taxon>
        <taxon>Chitinophagia</taxon>
        <taxon>Chitinophagales</taxon>
        <taxon>Chitinophagaceae</taxon>
        <taxon>Flavisolibacter</taxon>
    </lineage>
</organism>
<reference evidence="3 4" key="2">
    <citation type="journal article" date="2016" name="Int. J. Syst. Evol. Microbiol.">
        <title>Flavisolibacter tropicus sp. nov., isolated from tropical soil.</title>
        <authorList>
            <person name="Lee J.J."/>
            <person name="Kang M.S."/>
            <person name="Kim G.S."/>
            <person name="Lee C.S."/>
            <person name="Lim S."/>
            <person name="Lee J."/>
            <person name="Roh S.H."/>
            <person name="Kang H."/>
            <person name="Ha J.M."/>
            <person name="Bae S."/>
            <person name="Jung H.Y."/>
            <person name="Kim M.K."/>
        </authorList>
    </citation>
    <scope>NUCLEOTIDE SEQUENCE [LARGE SCALE GENOMIC DNA]</scope>
    <source>
        <strain evidence="3 4">LCS9</strain>
    </source>
</reference>
<dbReference type="EMBL" id="CP011390">
    <property type="protein sequence ID" value="ANE51569.1"/>
    <property type="molecule type" value="Genomic_DNA"/>
</dbReference>
<dbReference type="Proteomes" id="UP000077177">
    <property type="component" value="Chromosome"/>
</dbReference>
<dbReference type="PANTHER" id="PTHR39176:SF1">
    <property type="entry name" value="PERIPLASMIC PROTEIN"/>
    <property type="match status" value="1"/>
</dbReference>
<evidence type="ECO:0000256" key="1">
    <source>
        <dbReference type="SAM" id="SignalP"/>
    </source>
</evidence>
<dbReference type="Gene3D" id="1.20.1270.180">
    <property type="match status" value="1"/>
</dbReference>